<dbReference type="RefSeq" id="WP_320183873.1">
    <property type="nucleotide sequence ID" value="NZ_CP138332.1"/>
</dbReference>
<dbReference type="Pfam" id="PF02567">
    <property type="entry name" value="PhzC-PhzF"/>
    <property type="match status" value="1"/>
</dbReference>
<evidence type="ECO:0000256" key="1">
    <source>
        <dbReference type="ARBA" id="ARBA00008270"/>
    </source>
</evidence>
<dbReference type="SUPFAM" id="SSF54506">
    <property type="entry name" value="Diaminopimelate epimerase-like"/>
    <property type="match status" value="1"/>
</dbReference>
<evidence type="ECO:0000256" key="2">
    <source>
        <dbReference type="ARBA" id="ARBA00023235"/>
    </source>
</evidence>
<sequence length="265" mass="29620">MHSTPIFQIDAFSATTFGGNPAAVCPLDKWLSDEQLLNIAAENNLSETAFYVKHAEHYAIRWFTPAVEVDLCGHATLAAAYVIHHFEEPSQQQITFHSQRSGYLHVNVVDGLFALDFPTDQIEKTDLTDLLIEATNARPIEAYRGKTDYMLVFSSEKEIAELIPNLQLMKEIDARGIIVTARGDNQDFVSRFFGPAVGVDEDPVCGSAHSTLIPYWSQKLGKQTLTARQLSKRGGELYCAHQKDRVEIAGRAALYLRGEIFLPEY</sequence>
<comment type="similarity">
    <text evidence="1">Belongs to the PhzF family.</text>
</comment>
<dbReference type="Gene3D" id="3.10.310.10">
    <property type="entry name" value="Diaminopimelate Epimerase, Chain A, domain 1"/>
    <property type="match status" value="2"/>
</dbReference>
<dbReference type="PANTHER" id="PTHR13774:SF17">
    <property type="entry name" value="PHENAZINE BIOSYNTHESIS-LIKE DOMAIN-CONTAINING PROTEIN"/>
    <property type="match status" value="1"/>
</dbReference>
<dbReference type="NCBIfam" id="TIGR00654">
    <property type="entry name" value="PhzF_family"/>
    <property type="match status" value="1"/>
</dbReference>
<accession>A0ABW6BBL2</accession>
<evidence type="ECO:0000313" key="4">
    <source>
        <dbReference type="Proteomes" id="UP001597525"/>
    </source>
</evidence>
<reference evidence="4" key="1">
    <citation type="journal article" date="2019" name="Int. J. Syst. Evol. Microbiol.">
        <title>The Global Catalogue of Microorganisms (GCM) 10K type strain sequencing project: providing services to taxonomists for standard genome sequencing and annotation.</title>
        <authorList>
            <consortium name="The Broad Institute Genomics Platform"/>
            <consortium name="The Broad Institute Genome Sequencing Center for Infectious Disease"/>
            <person name="Wu L."/>
            <person name="Ma J."/>
        </authorList>
    </citation>
    <scope>NUCLEOTIDE SEQUENCE [LARGE SCALE GENOMIC DNA]</scope>
    <source>
        <strain evidence="4">KCTC 22814</strain>
    </source>
</reference>
<dbReference type="EMBL" id="JBHUPB010000003">
    <property type="protein sequence ID" value="MFD2966080.1"/>
    <property type="molecule type" value="Genomic_DNA"/>
</dbReference>
<dbReference type="PANTHER" id="PTHR13774">
    <property type="entry name" value="PHENAZINE BIOSYNTHESIS PROTEIN"/>
    <property type="match status" value="1"/>
</dbReference>
<dbReference type="Proteomes" id="UP001597525">
    <property type="component" value="Unassembled WGS sequence"/>
</dbReference>
<keyword evidence="2" id="KW-0413">Isomerase</keyword>
<comment type="caution">
    <text evidence="3">The sequence shown here is derived from an EMBL/GenBank/DDBJ whole genome shotgun (WGS) entry which is preliminary data.</text>
</comment>
<organism evidence="3 4">
    <name type="scientific">Sphingobacterium bambusae</name>
    <dbReference type="NCBI Taxonomy" id="662858"/>
    <lineage>
        <taxon>Bacteria</taxon>
        <taxon>Pseudomonadati</taxon>
        <taxon>Bacteroidota</taxon>
        <taxon>Sphingobacteriia</taxon>
        <taxon>Sphingobacteriales</taxon>
        <taxon>Sphingobacteriaceae</taxon>
        <taxon>Sphingobacterium</taxon>
    </lineage>
</organism>
<evidence type="ECO:0000313" key="3">
    <source>
        <dbReference type="EMBL" id="MFD2966080.1"/>
    </source>
</evidence>
<proteinExistence type="inferred from homology"/>
<gene>
    <name evidence="3" type="ORF">ACFS7Y_01715</name>
</gene>
<dbReference type="PIRSF" id="PIRSF016184">
    <property type="entry name" value="PhzC_PhzF"/>
    <property type="match status" value="1"/>
</dbReference>
<dbReference type="InterPro" id="IPR003719">
    <property type="entry name" value="Phenazine_PhzF-like"/>
</dbReference>
<keyword evidence="4" id="KW-1185">Reference proteome</keyword>
<protein>
    <submittedName>
        <fullName evidence="3">PhzF family phenazine biosynthesis protein</fullName>
    </submittedName>
</protein>
<name>A0ABW6BBL2_9SPHI</name>